<dbReference type="SUPFAM" id="SSF81301">
    <property type="entry name" value="Nucleotidyltransferase"/>
    <property type="match status" value="1"/>
</dbReference>
<dbReference type="EMBL" id="JBHULI010000022">
    <property type="protein sequence ID" value="MFD2532050.1"/>
    <property type="molecule type" value="Genomic_DNA"/>
</dbReference>
<organism evidence="1 2">
    <name type="scientific">Gracilimonas halophila</name>
    <dbReference type="NCBI Taxonomy" id="1834464"/>
    <lineage>
        <taxon>Bacteria</taxon>
        <taxon>Pseudomonadati</taxon>
        <taxon>Balneolota</taxon>
        <taxon>Balneolia</taxon>
        <taxon>Balneolales</taxon>
        <taxon>Balneolaceae</taxon>
        <taxon>Gracilimonas</taxon>
    </lineage>
</organism>
<dbReference type="InterPro" id="IPR018700">
    <property type="entry name" value="DUF2204"/>
</dbReference>
<dbReference type="Proteomes" id="UP001597460">
    <property type="component" value="Unassembled WGS sequence"/>
</dbReference>
<gene>
    <name evidence="1" type="ORF">ACFSVN_06305</name>
</gene>
<reference evidence="2" key="1">
    <citation type="journal article" date="2019" name="Int. J. Syst. Evol. Microbiol.">
        <title>The Global Catalogue of Microorganisms (GCM) 10K type strain sequencing project: providing services to taxonomists for standard genome sequencing and annotation.</title>
        <authorList>
            <consortium name="The Broad Institute Genomics Platform"/>
            <consortium name="The Broad Institute Genome Sequencing Center for Infectious Disease"/>
            <person name="Wu L."/>
            <person name="Ma J."/>
        </authorList>
    </citation>
    <scope>NUCLEOTIDE SEQUENCE [LARGE SCALE GENOMIC DNA]</scope>
    <source>
        <strain evidence="2">KCTC 52042</strain>
    </source>
</reference>
<dbReference type="InterPro" id="IPR043519">
    <property type="entry name" value="NT_sf"/>
</dbReference>
<name>A0ABW5JHW1_9BACT</name>
<dbReference type="Pfam" id="PF09970">
    <property type="entry name" value="DUF2204"/>
    <property type="match status" value="1"/>
</dbReference>
<evidence type="ECO:0000313" key="2">
    <source>
        <dbReference type="Proteomes" id="UP001597460"/>
    </source>
</evidence>
<comment type="caution">
    <text evidence="1">The sequence shown here is derived from an EMBL/GenBank/DDBJ whole genome shotgun (WGS) entry which is preliminary data.</text>
</comment>
<dbReference type="Gene3D" id="3.30.460.40">
    <property type="match status" value="1"/>
</dbReference>
<accession>A0ABW5JHW1</accession>
<dbReference type="RefSeq" id="WP_390300134.1">
    <property type="nucleotide sequence ID" value="NZ_JBHULI010000022.1"/>
</dbReference>
<protein>
    <submittedName>
        <fullName evidence="1">Nucleotidyltransferase</fullName>
    </submittedName>
</protein>
<evidence type="ECO:0000313" key="1">
    <source>
        <dbReference type="EMBL" id="MFD2532050.1"/>
    </source>
</evidence>
<sequence>MDSNYFSGDTKEFIRLLDKHDVKYMIVGGEAVIYYGYPRLTGDVDFFFSSEDKNVAMLYEALSEFWDGNIPGIESIDELKTPGYVIQFGIPPNRIDIMNSIDGVDFDDAWGKRKTEHIEMNGNEVPVHYLGLEHLIKNKAASARGKDLDDLSYLKRL</sequence>
<keyword evidence="2" id="KW-1185">Reference proteome</keyword>
<proteinExistence type="predicted"/>